<dbReference type="RefSeq" id="WP_083365626.1">
    <property type="nucleotide sequence ID" value="NZ_FNTB01000001.1"/>
</dbReference>
<reference evidence="3 4" key="1">
    <citation type="submission" date="2016-10" db="EMBL/GenBank/DDBJ databases">
        <authorList>
            <person name="de Groot N.N."/>
        </authorList>
    </citation>
    <scope>NUCLEOTIDE SEQUENCE [LARGE SCALE GENOMIC DNA]</scope>
    <source>
        <strain evidence="3 4">MAR_2009_71</strain>
    </source>
</reference>
<accession>A0A1H4PV82</accession>
<dbReference type="EMBL" id="FNTB01000001">
    <property type="protein sequence ID" value="SEC11184.1"/>
    <property type="molecule type" value="Genomic_DNA"/>
</dbReference>
<evidence type="ECO:0000313" key="3">
    <source>
        <dbReference type="EMBL" id="SEC11184.1"/>
    </source>
</evidence>
<organism evidence="3 4">
    <name type="scientific">Maribacter dokdonensis</name>
    <dbReference type="NCBI Taxonomy" id="320912"/>
    <lineage>
        <taxon>Bacteria</taxon>
        <taxon>Pseudomonadati</taxon>
        <taxon>Bacteroidota</taxon>
        <taxon>Flavobacteriia</taxon>
        <taxon>Flavobacteriales</taxon>
        <taxon>Flavobacteriaceae</taxon>
        <taxon>Maribacter</taxon>
    </lineage>
</organism>
<dbReference type="InterPro" id="IPR026444">
    <property type="entry name" value="Secre_tail"/>
</dbReference>
<sequence>MKRQLLLFTCSFSSICSIAQSIDRSVVASQGNTLGNADISLGFTVGEPLVGLIAGNGAIDQGFWTGYGLLIIPLSLEEDDIEILVYPNPVMEIVTVTSSEYSIDGMELFAINGQKVSSQLFDSGTTENEIDMTTHANGVYVLRLYLEERTEIKEYKLIKK</sequence>
<dbReference type="Proteomes" id="UP000183038">
    <property type="component" value="Unassembled WGS sequence"/>
</dbReference>
<gene>
    <name evidence="3" type="ORF">SAMN05192540_2385</name>
</gene>
<evidence type="ECO:0000259" key="2">
    <source>
        <dbReference type="Pfam" id="PF18962"/>
    </source>
</evidence>
<keyword evidence="1" id="KW-0732">Signal</keyword>
<dbReference type="Pfam" id="PF18962">
    <property type="entry name" value="Por_Secre_tail"/>
    <property type="match status" value="1"/>
</dbReference>
<protein>
    <submittedName>
        <fullName evidence="3">Por secretion system C-terminal sorting domain-containing protein</fullName>
    </submittedName>
</protein>
<evidence type="ECO:0000313" key="4">
    <source>
        <dbReference type="Proteomes" id="UP000183038"/>
    </source>
</evidence>
<dbReference type="OrthoDB" id="1446649at2"/>
<dbReference type="NCBIfam" id="TIGR04183">
    <property type="entry name" value="Por_Secre_tail"/>
    <property type="match status" value="1"/>
</dbReference>
<feature type="domain" description="Secretion system C-terminal sorting" evidence="2">
    <location>
        <begin position="85"/>
        <end position="152"/>
    </location>
</feature>
<dbReference type="AlphaFoldDB" id="A0A1H4PV82"/>
<name>A0A1H4PV82_9FLAO</name>
<proteinExistence type="predicted"/>
<evidence type="ECO:0000256" key="1">
    <source>
        <dbReference type="ARBA" id="ARBA00022729"/>
    </source>
</evidence>